<dbReference type="AlphaFoldDB" id="K8WSC7"/>
<keyword evidence="2" id="KW-1185">Reference proteome</keyword>
<gene>
    <name evidence="1" type="ORF">OO7_03375</name>
</gene>
<protein>
    <recommendedName>
        <fullName evidence="3">Fimbrial protein</fullName>
    </recommendedName>
</protein>
<dbReference type="InterPro" id="IPR008966">
    <property type="entry name" value="Adhesion_dom_sf"/>
</dbReference>
<dbReference type="EMBL" id="AKKN01000004">
    <property type="protein sequence ID" value="EKT60327.1"/>
    <property type="molecule type" value="Genomic_DNA"/>
</dbReference>
<evidence type="ECO:0000313" key="1">
    <source>
        <dbReference type="EMBL" id="EKT60327.1"/>
    </source>
</evidence>
<dbReference type="HOGENOM" id="CLU_849565_0_0_6"/>
<evidence type="ECO:0000313" key="2">
    <source>
        <dbReference type="Proteomes" id="UP000010290"/>
    </source>
</evidence>
<dbReference type="SUPFAM" id="SSF49401">
    <property type="entry name" value="Bacterial adhesins"/>
    <property type="match status" value="1"/>
</dbReference>
<organism evidence="1 2">
    <name type="scientific">Providencia sneebia DSM 19967</name>
    <dbReference type="NCBI Taxonomy" id="1141660"/>
    <lineage>
        <taxon>Bacteria</taxon>
        <taxon>Pseudomonadati</taxon>
        <taxon>Pseudomonadota</taxon>
        <taxon>Gammaproteobacteria</taxon>
        <taxon>Enterobacterales</taxon>
        <taxon>Morganellaceae</taxon>
        <taxon>Providencia</taxon>
    </lineage>
</organism>
<dbReference type="PATRIC" id="fig|1141660.3.peg.683"/>
<evidence type="ECO:0008006" key="3">
    <source>
        <dbReference type="Google" id="ProtNLM"/>
    </source>
</evidence>
<name>K8WSC7_9GAMM</name>
<dbReference type="Proteomes" id="UP000010290">
    <property type="component" value="Chromosome"/>
</dbReference>
<accession>K8WSC7</accession>
<dbReference type="OrthoDB" id="8926940at2"/>
<sequence>MILGIIKNNLLCIFLLLISFKSFAELSCFNASTNQFTSTTMIPELRIYPDTKSGTILWISDLIHIPIRCVSNNGFINNNYIYDNINLFFNSYNQQIVPGLLFGIIYNDLYIENFNQNFNLANLSAQNGNVFDFNLKFKLYIKTTQNGILANPYITNRNFTAFKIGGLNEHMNNCDNKLFKYNFNMQYGVKLFFDSASVNIYPTSQQINFGSISEMDLNQGKVFSQEFSISSIRPYLLNNPNGILLDIKFETMNQLYDEYSIDLGNGTSLSIEDGENSKIKFNAHQRFGHIAYNSSYFQRYYKAKIKKVGEIKTGPFNATTLVKIYYF</sequence>
<comment type="caution">
    <text evidence="1">The sequence shown here is derived from an EMBL/GenBank/DDBJ whole genome shotgun (WGS) entry which is preliminary data.</text>
</comment>
<proteinExistence type="predicted"/>
<reference evidence="1 2" key="1">
    <citation type="journal article" date="2012" name="BMC Genomics">
        <title>Comparative genomics of bacteria in the genus Providencia isolated from wild Drosophila melanogaster.</title>
        <authorList>
            <person name="Galac M.R."/>
            <person name="Lazzaro B.P."/>
        </authorList>
    </citation>
    <scope>NUCLEOTIDE SEQUENCE [LARGE SCALE GENOMIC DNA]</scope>
    <source>
        <strain evidence="1 2">DSM 19967</strain>
    </source>
</reference>
<dbReference type="RefSeq" id="WP_008914550.1">
    <property type="nucleotide sequence ID" value="NZ_CM001773.1"/>
</dbReference>